<comment type="caution">
    <text evidence="1">The sequence shown here is derived from an EMBL/GenBank/DDBJ whole genome shotgun (WGS) entry which is preliminary data.</text>
</comment>
<dbReference type="OrthoDB" id="10489112at2759"/>
<dbReference type="AlphaFoldDB" id="A0A9J5W9E1"/>
<protein>
    <submittedName>
        <fullName evidence="1">Uncharacterized protein</fullName>
    </submittedName>
</protein>
<reference evidence="1 2" key="1">
    <citation type="submission" date="2020-09" db="EMBL/GenBank/DDBJ databases">
        <title>De no assembly of potato wild relative species, Solanum commersonii.</title>
        <authorList>
            <person name="Cho K."/>
        </authorList>
    </citation>
    <scope>NUCLEOTIDE SEQUENCE [LARGE SCALE GENOMIC DNA]</scope>
    <source>
        <strain evidence="1">LZ3.2</strain>
        <tissue evidence="1">Leaf</tissue>
    </source>
</reference>
<proteinExistence type="predicted"/>
<evidence type="ECO:0000313" key="1">
    <source>
        <dbReference type="EMBL" id="KAG5572185.1"/>
    </source>
</evidence>
<evidence type="ECO:0000313" key="2">
    <source>
        <dbReference type="Proteomes" id="UP000824120"/>
    </source>
</evidence>
<organism evidence="1 2">
    <name type="scientific">Solanum commersonii</name>
    <name type="common">Commerson's wild potato</name>
    <name type="synonym">Commerson's nightshade</name>
    <dbReference type="NCBI Taxonomy" id="4109"/>
    <lineage>
        <taxon>Eukaryota</taxon>
        <taxon>Viridiplantae</taxon>
        <taxon>Streptophyta</taxon>
        <taxon>Embryophyta</taxon>
        <taxon>Tracheophyta</taxon>
        <taxon>Spermatophyta</taxon>
        <taxon>Magnoliopsida</taxon>
        <taxon>eudicotyledons</taxon>
        <taxon>Gunneridae</taxon>
        <taxon>Pentapetalae</taxon>
        <taxon>asterids</taxon>
        <taxon>lamiids</taxon>
        <taxon>Solanales</taxon>
        <taxon>Solanaceae</taxon>
        <taxon>Solanoideae</taxon>
        <taxon>Solaneae</taxon>
        <taxon>Solanum</taxon>
    </lineage>
</organism>
<name>A0A9J5W9E1_SOLCO</name>
<gene>
    <name evidence="1" type="ORF">H5410_061951</name>
</gene>
<dbReference type="Proteomes" id="UP000824120">
    <property type="component" value="Chromosome 12"/>
</dbReference>
<accession>A0A9J5W9E1</accession>
<keyword evidence="2" id="KW-1185">Reference proteome</keyword>
<sequence length="87" mass="10299">MKCDNVISYHCLGQKFSYYVKPLYNHGGFGWYNRRKMVVADDRMCAEYIECLDEIILHVHPEITPYSKYGSPIYKKLCHTFMRPIAT</sequence>
<dbReference type="EMBL" id="JACXVP010000012">
    <property type="protein sequence ID" value="KAG5572185.1"/>
    <property type="molecule type" value="Genomic_DNA"/>
</dbReference>